<dbReference type="GO" id="GO:0006650">
    <property type="term" value="P:glycerophospholipid metabolic process"/>
    <property type="evidence" value="ECO:0000318"/>
    <property type="project" value="GO_Central"/>
</dbReference>
<feature type="region of interest" description="Disordered" evidence="6">
    <location>
        <begin position="19"/>
        <end position="70"/>
    </location>
</feature>
<evidence type="ECO:0000256" key="2">
    <source>
        <dbReference type="ARBA" id="ARBA00007937"/>
    </source>
</evidence>
<dbReference type="EMBL" id="DS469512">
    <property type="protein sequence ID" value="EDO48659.1"/>
    <property type="molecule type" value="Genomic_DNA"/>
</dbReference>
<feature type="transmembrane region" description="Helical" evidence="7">
    <location>
        <begin position="135"/>
        <end position="155"/>
    </location>
</feature>
<dbReference type="eggNOG" id="KOG3729">
    <property type="taxonomic scope" value="Eukaryota"/>
</dbReference>
<comment type="similarity">
    <text evidence="2">Belongs to the GPAT/DAPAT family.</text>
</comment>
<name>A7RI88_NEMVE</name>
<dbReference type="InterPro" id="IPR002123">
    <property type="entry name" value="Plipid/glycerol_acylTrfase"/>
</dbReference>
<dbReference type="InterPro" id="IPR022284">
    <property type="entry name" value="GPAT/DHAPAT"/>
</dbReference>
<dbReference type="InParanoid" id="A7RI88"/>
<keyword evidence="7" id="KW-0812">Transmembrane</keyword>
<dbReference type="Pfam" id="PF01553">
    <property type="entry name" value="Acyltransferase"/>
    <property type="match status" value="2"/>
</dbReference>
<dbReference type="PhylomeDB" id="A7RI88"/>
<dbReference type="HOGENOM" id="CLU_016910_1_1_1"/>
<evidence type="ECO:0000256" key="5">
    <source>
        <dbReference type="ARBA" id="ARBA00023315"/>
    </source>
</evidence>
<keyword evidence="4 7" id="KW-0472">Membrane</keyword>
<dbReference type="GO" id="GO:0005886">
    <property type="term" value="C:plasma membrane"/>
    <property type="evidence" value="ECO:0007669"/>
    <property type="project" value="InterPro"/>
</dbReference>
<dbReference type="SMART" id="SM00563">
    <property type="entry name" value="PlsC"/>
    <property type="match status" value="2"/>
</dbReference>
<dbReference type="AlphaFoldDB" id="A7RI88"/>
<dbReference type="STRING" id="45351.A7RI88"/>
<evidence type="ECO:0000256" key="1">
    <source>
        <dbReference type="ARBA" id="ARBA00004370"/>
    </source>
</evidence>
<dbReference type="Pfam" id="PF19277">
    <property type="entry name" value="GPAT_C"/>
    <property type="match status" value="1"/>
</dbReference>
<keyword evidence="10" id="KW-1185">Reference proteome</keyword>
<dbReference type="CDD" id="cd07989">
    <property type="entry name" value="LPLAT_AGPAT-like"/>
    <property type="match status" value="1"/>
</dbReference>
<dbReference type="GO" id="GO:0005739">
    <property type="term" value="C:mitochondrion"/>
    <property type="evidence" value="ECO:0000318"/>
    <property type="project" value="GO_Central"/>
</dbReference>
<dbReference type="InterPro" id="IPR041728">
    <property type="entry name" value="GPAT/DHAPAT_LPLAT"/>
</dbReference>
<gene>
    <name evidence="9" type="ORF">NEMVEDRAFT_v1g238471</name>
</gene>
<protein>
    <recommendedName>
        <fullName evidence="8">Phospholipid/glycerol acyltransferase domain-containing protein</fullName>
    </recommendedName>
</protein>
<dbReference type="GO" id="GO:0004366">
    <property type="term" value="F:glycerol-3-phosphate O-acyltransferase activity"/>
    <property type="evidence" value="ECO:0000318"/>
    <property type="project" value="GO_Central"/>
</dbReference>
<keyword evidence="5" id="KW-0012">Acyltransferase</keyword>
<feature type="domain" description="Phospholipid/glycerol acyltransferase" evidence="8">
    <location>
        <begin position="415"/>
        <end position="547"/>
    </location>
</feature>
<dbReference type="PANTHER" id="PTHR12563">
    <property type="entry name" value="GLYCEROL-3-PHOSPHATE ACYLTRANSFERASE"/>
    <property type="match status" value="1"/>
</dbReference>
<keyword evidence="3" id="KW-0808">Transferase</keyword>
<dbReference type="GO" id="GO:0008654">
    <property type="term" value="P:phospholipid biosynthetic process"/>
    <property type="evidence" value="ECO:0007669"/>
    <property type="project" value="InterPro"/>
</dbReference>
<evidence type="ECO:0000259" key="8">
    <source>
        <dbReference type="SMART" id="SM00563"/>
    </source>
</evidence>
<dbReference type="PIRSF" id="PIRSF500064">
    <property type="entry name" value="GPAT"/>
    <property type="match status" value="1"/>
</dbReference>
<evidence type="ECO:0000256" key="7">
    <source>
        <dbReference type="SAM" id="Phobius"/>
    </source>
</evidence>
<dbReference type="PIRSF" id="PIRSF000437">
    <property type="entry name" value="GPAT_DHAPAT"/>
    <property type="match status" value="1"/>
</dbReference>
<keyword evidence="7" id="KW-1133">Transmembrane helix</keyword>
<dbReference type="PANTHER" id="PTHR12563:SF23">
    <property type="entry name" value="BCDNA.GH07066"/>
    <property type="match status" value="1"/>
</dbReference>
<dbReference type="SUPFAM" id="SSF69593">
    <property type="entry name" value="Glycerol-3-phosphate (1)-acyltransferase"/>
    <property type="match status" value="2"/>
</dbReference>
<dbReference type="CDD" id="cd07993">
    <property type="entry name" value="LPLAT_DHAPAT-like"/>
    <property type="match status" value="1"/>
</dbReference>
<organism evidence="9 10">
    <name type="scientific">Nematostella vectensis</name>
    <name type="common">Starlet sea anemone</name>
    <dbReference type="NCBI Taxonomy" id="45351"/>
    <lineage>
        <taxon>Eukaryota</taxon>
        <taxon>Metazoa</taxon>
        <taxon>Cnidaria</taxon>
        <taxon>Anthozoa</taxon>
        <taxon>Hexacorallia</taxon>
        <taxon>Actiniaria</taxon>
        <taxon>Edwardsiidae</taxon>
        <taxon>Nematostella</taxon>
    </lineage>
</organism>
<comment type="subcellular location">
    <subcellularLocation>
        <location evidence="1">Membrane</location>
    </subcellularLocation>
</comment>
<evidence type="ECO:0000256" key="4">
    <source>
        <dbReference type="ARBA" id="ARBA00023136"/>
    </source>
</evidence>
<dbReference type="InterPro" id="IPR045520">
    <property type="entry name" value="GPAT/DHAPAT_C"/>
</dbReference>
<proteinExistence type="inferred from homology"/>
<sequence>MDPVQMKKLEDVYSKWERKSGAGKYGNGSESLADGGSIPGKEAWIQRFGNVPRPLPNRQPPRFARSGRRRGNRQMDDIDFLASATEKQFEVTPAAVPSKYKRDRPFMGDGCPRCHAESSKEFFSPDIPSQGMHNILNMAVYSSGLLAVVFLFVLARQGAKLHNEKCFSRQGTTRCLCGKYAKSMNNPILIAVQDFENLERERQKKITALNKQASGIVSNMASAIYRTLIKFTGWFLFKLFGKLLDGIQFHKGQIEMLQRAAQEGKPMVFLPLHKSHLDYVLVTWILLTCDIKPPHVAAGDNLKNMLVFSWLMRHLGGFFIKRKLDHASGKDDLYKSVLQEYVQQLLKEKEYLEVFIEGSRSRTGKAMVPKSGLLSVVVNSVVEGLVPDVLIVPVNISYEKKSRRSISHLQEGKPMVFLPLHKSHLDYVLVTWILLTCDIKPPHVAAGDNLKNMLVFSWLMRHLGGFFIKRKLDHASGKDDLYKSVLQEYVQQLLKEKEYLEVFIEGSRSRTGKAMVPKSGLLSVVVNSVVEGLVPDVLIVPVNISYEKILETSYPRELLGEAKRPETFWEAVKGIWQVLGTKYGHVRVDFSQPFSLQGATLQALTDSFQWLRSEVISRGRDVGFSGETCDVLHHSLDLLRDLVDIETVTQSSVTPATTTDVTETEGVMQSTVTKVTPKLRPSHIINLVHYSNLVLAVFALESVLACSIVTVARENDIDIKDIKQEGTLPQSEIVEKAKDLCEILQKEFIFLPPCVSVEAGIKDALEKFITCEVIRCTDESRSTTSRDKDWSLGFSANTWEDDEDDCFGHEIADPLFKVASRASLPSEVRVKLSGDGCLITNNALVNSSQAEIITRENEFLSAVHYCAKERVSKDVTMFPESCSLEPLRNALRTFKELGVVELRANEANQTLLRLTNNYEDEEAVFELIDRIHQYKI</sequence>
<dbReference type="InterPro" id="IPR028354">
    <property type="entry name" value="GPAT_PlsB"/>
</dbReference>
<dbReference type="Proteomes" id="UP000001593">
    <property type="component" value="Unassembled WGS sequence"/>
</dbReference>
<evidence type="ECO:0000313" key="10">
    <source>
        <dbReference type="Proteomes" id="UP000001593"/>
    </source>
</evidence>
<reference evidence="9 10" key="1">
    <citation type="journal article" date="2007" name="Science">
        <title>Sea anemone genome reveals ancestral eumetazoan gene repertoire and genomic organization.</title>
        <authorList>
            <person name="Putnam N.H."/>
            <person name="Srivastava M."/>
            <person name="Hellsten U."/>
            <person name="Dirks B."/>
            <person name="Chapman J."/>
            <person name="Salamov A."/>
            <person name="Terry A."/>
            <person name="Shapiro H."/>
            <person name="Lindquist E."/>
            <person name="Kapitonov V.V."/>
            <person name="Jurka J."/>
            <person name="Genikhovich G."/>
            <person name="Grigoriev I.V."/>
            <person name="Lucas S.M."/>
            <person name="Steele R.E."/>
            <person name="Finnerty J.R."/>
            <person name="Technau U."/>
            <person name="Martindale M.Q."/>
            <person name="Rokhsar D.S."/>
        </authorList>
    </citation>
    <scope>NUCLEOTIDE SEQUENCE [LARGE SCALE GENOMIC DNA]</scope>
    <source>
        <strain evidence="10">CH2 X CH6</strain>
    </source>
</reference>
<evidence type="ECO:0000313" key="9">
    <source>
        <dbReference type="EMBL" id="EDO48659.1"/>
    </source>
</evidence>
<accession>A7RI88</accession>
<evidence type="ECO:0000256" key="3">
    <source>
        <dbReference type="ARBA" id="ARBA00022679"/>
    </source>
</evidence>
<evidence type="ECO:0000256" key="6">
    <source>
        <dbReference type="SAM" id="MobiDB-lite"/>
    </source>
</evidence>
<dbReference type="GO" id="GO:0019432">
    <property type="term" value="P:triglyceride biosynthetic process"/>
    <property type="evidence" value="ECO:0000318"/>
    <property type="project" value="GO_Central"/>
</dbReference>
<feature type="domain" description="Phospholipid/glycerol acyltransferase" evidence="8">
    <location>
        <begin position="267"/>
        <end position="399"/>
    </location>
</feature>